<dbReference type="Gene3D" id="3.40.190.10">
    <property type="entry name" value="Periplasmic binding protein-like II"/>
    <property type="match status" value="2"/>
</dbReference>
<dbReference type="AlphaFoldDB" id="A0A377GVN4"/>
<sequence>MKKGLVLVVIFMFFLSTMGFARVEKKEVIISAAASLKEVMEELKEKFESNNKNIKIELNFGGSGALKNQILAGAPVDLVFFASQKDLKDLDERGFIDENYKSDILKNKLVVAGRLEIDSMKKLLNNTVAIGIPETVPAGKYSKEAFTNSGLWDKIQNNLIYAKDVRSAAQYVDLYEVDYAVIYKTDAKVLKNSEIVYVIPENLYTPITYSYGIIKDKKTEDTIKFYEFLKSSIARKVYEKYGFEMVN</sequence>
<proteinExistence type="inferred from homology"/>
<dbReference type="InterPro" id="IPR050682">
    <property type="entry name" value="ModA/WtpA"/>
</dbReference>
<evidence type="ECO:0000313" key="8">
    <source>
        <dbReference type="Proteomes" id="UP000255328"/>
    </source>
</evidence>
<protein>
    <submittedName>
        <fullName evidence="7">Molybdate-binding periplasmic protein</fullName>
    </submittedName>
</protein>
<keyword evidence="3 5" id="KW-0479">Metal-binding</keyword>
<dbReference type="OrthoDB" id="9785015at2"/>
<dbReference type="FunFam" id="3.40.190.10:FF:000035">
    <property type="entry name" value="Molybdate ABC transporter substrate-binding protein"/>
    <property type="match status" value="1"/>
</dbReference>
<dbReference type="Proteomes" id="UP000255328">
    <property type="component" value="Unassembled WGS sequence"/>
</dbReference>
<keyword evidence="8" id="KW-1185">Reference proteome</keyword>
<keyword evidence="6" id="KW-0175">Coiled coil</keyword>
<feature type="binding site" evidence="5">
    <location>
        <position position="138"/>
    </location>
    <ligand>
        <name>molybdate</name>
        <dbReference type="ChEBI" id="CHEBI:36264"/>
    </ligand>
</feature>
<evidence type="ECO:0000256" key="1">
    <source>
        <dbReference type="ARBA" id="ARBA00009175"/>
    </source>
</evidence>
<organism evidence="7 8">
    <name type="scientific">Fusobacterium necrogenes</name>
    <dbReference type="NCBI Taxonomy" id="858"/>
    <lineage>
        <taxon>Bacteria</taxon>
        <taxon>Fusobacteriati</taxon>
        <taxon>Fusobacteriota</taxon>
        <taxon>Fusobacteriia</taxon>
        <taxon>Fusobacteriales</taxon>
        <taxon>Fusobacteriaceae</taxon>
        <taxon>Fusobacterium</taxon>
    </lineage>
</organism>
<comment type="similarity">
    <text evidence="1">Belongs to the bacterial solute-binding protein ModA family.</text>
</comment>
<keyword evidence="2 5" id="KW-0500">Molybdenum</keyword>
<dbReference type="Pfam" id="PF13531">
    <property type="entry name" value="SBP_bac_11"/>
    <property type="match status" value="1"/>
</dbReference>
<dbReference type="SUPFAM" id="SSF53850">
    <property type="entry name" value="Periplasmic binding protein-like II"/>
    <property type="match status" value="1"/>
</dbReference>
<dbReference type="GO" id="GO:1901359">
    <property type="term" value="F:tungstate binding"/>
    <property type="evidence" value="ECO:0007669"/>
    <property type="project" value="UniProtKB-ARBA"/>
</dbReference>
<reference evidence="7 8" key="1">
    <citation type="submission" date="2018-06" db="EMBL/GenBank/DDBJ databases">
        <authorList>
            <consortium name="Pathogen Informatics"/>
            <person name="Doyle S."/>
        </authorList>
    </citation>
    <scope>NUCLEOTIDE SEQUENCE [LARGE SCALE GENOMIC DNA]</scope>
    <source>
        <strain evidence="7 8">NCTC10723</strain>
    </source>
</reference>
<evidence type="ECO:0000256" key="3">
    <source>
        <dbReference type="ARBA" id="ARBA00022723"/>
    </source>
</evidence>
<dbReference type="PIRSF" id="PIRSF004846">
    <property type="entry name" value="ModA"/>
    <property type="match status" value="1"/>
</dbReference>
<dbReference type="NCBIfam" id="TIGR01256">
    <property type="entry name" value="modA"/>
    <property type="match status" value="1"/>
</dbReference>
<evidence type="ECO:0000256" key="5">
    <source>
        <dbReference type="PIRSR" id="PIRSR004846-1"/>
    </source>
</evidence>
<feature type="coiled-coil region" evidence="6">
    <location>
        <begin position="26"/>
        <end position="57"/>
    </location>
</feature>
<dbReference type="InterPro" id="IPR005950">
    <property type="entry name" value="ModA"/>
</dbReference>
<dbReference type="GO" id="GO:0015689">
    <property type="term" value="P:molybdate ion transport"/>
    <property type="evidence" value="ECO:0007669"/>
    <property type="project" value="InterPro"/>
</dbReference>
<evidence type="ECO:0000313" key="7">
    <source>
        <dbReference type="EMBL" id="STO31057.1"/>
    </source>
</evidence>
<feature type="binding site" evidence="5">
    <location>
        <position position="183"/>
    </location>
    <ligand>
        <name>molybdate</name>
        <dbReference type="ChEBI" id="CHEBI:36264"/>
    </ligand>
</feature>
<evidence type="ECO:0000256" key="6">
    <source>
        <dbReference type="SAM" id="Coils"/>
    </source>
</evidence>
<evidence type="ECO:0000256" key="2">
    <source>
        <dbReference type="ARBA" id="ARBA00022505"/>
    </source>
</evidence>
<name>A0A377GVN4_9FUSO</name>
<feature type="binding site" evidence="5">
    <location>
        <position position="63"/>
    </location>
    <ligand>
        <name>molybdate</name>
        <dbReference type="ChEBI" id="CHEBI:36264"/>
    </ligand>
</feature>
<gene>
    <name evidence="7" type="primary">modA</name>
    <name evidence="7" type="ORF">NCTC10723_00497</name>
</gene>
<dbReference type="PANTHER" id="PTHR30632:SF0">
    <property type="entry name" value="SULFATE-BINDING PROTEIN"/>
    <property type="match status" value="1"/>
</dbReference>
<dbReference type="GO" id="GO:0046872">
    <property type="term" value="F:metal ion binding"/>
    <property type="evidence" value="ECO:0007669"/>
    <property type="project" value="UniProtKB-KW"/>
</dbReference>
<keyword evidence="4" id="KW-0732">Signal</keyword>
<feature type="binding site" evidence="5">
    <location>
        <position position="165"/>
    </location>
    <ligand>
        <name>molybdate</name>
        <dbReference type="ChEBI" id="CHEBI:36264"/>
    </ligand>
</feature>
<dbReference type="RefSeq" id="WP_115269022.1">
    <property type="nucleotide sequence ID" value="NZ_UGGU01000003.1"/>
</dbReference>
<feature type="binding site" evidence="5">
    <location>
        <position position="35"/>
    </location>
    <ligand>
        <name>molybdate</name>
        <dbReference type="ChEBI" id="CHEBI:36264"/>
    </ligand>
</feature>
<accession>A0A377GVN4</accession>
<dbReference type="EMBL" id="UGGU01000003">
    <property type="protein sequence ID" value="STO31057.1"/>
    <property type="molecule type" value="Genomic_DNA"/>
</dbReference>
<dbReference type="PANTHER" id="PTHR30632">
    <property type="entry name" value="MOLYBDATE-BINDING PERIPLASMIC PROTEIN"/>
    <property type="match status" value="1"/>
</dbReference>
<dbReference type="GO" id="GO:0030973">
    <property type="term" value="F:molybdate ion binding"/>
    <property type="evidence" value="ECO:0007669"/>
    <property type="project" value="UniProtKB-ARBA"/>
</dbReference>
<evidence type="ECO:0000256" key="4">
    <source>
        <dbReference type="ARBA" id="ARBA00022729"/>
    </source>
</evidence>